<dbReference type="InterPro" id="IPR017961">
    <property type="entry name" value="DNA_pol_Y-fam_little_finger"/>
</dbReference>
<dbReference type="Gene3D" id="3.30.70.270">
    <property type="match status" value="1"/>
</dbReference>
<evidence type="ECO:0000256" key="11">
    <source>
        <dbReference type="ARBA" id="ARBA00022932"/>
    </source>
</evidence>
<feature type="binding site" evidence="15">
    <location>
        <position position="14"/>
    </location>
    <ligand>
        <name>Mg(2+)</name>
        <dbReference type="ChEBI" id="CHEBI:18420"/>
    </ligand>
</feature>
<keyword evidence="9 15" id="KW-0227">DNA damage</keyword>
<keyword evidence="8 15" id="KW-0479">Metal-binding</keyword>
<dbReference type="CDD" id="cd03586">
    <property type="entry name" value="PolY_Pol_IV_kappa"/>
    <property type="match status" value="1"/>
</dbReference>
<dbReference type="NCBIfam" id="NF003015">
    <property type="entry name" value="PRK03858.1"/>
    <property type="match status" value="1"/>
</dbReference>
<evidence type="ECO:0000256" key="2">
    <source>
        <dbReference type="ARBA" id="ARBA00010945"/>
    </source>
</evidence>
<gene>
    <name evidence="15" type="primary">dinB</name>
    <name evidence="17" type="ORF">B5V00_12475</name>
</gene>
<dbReference type="Gene3D" id="3.30.1490.100">
    <property type="entry name" value="DNA polymerase, Y-family, little finger domain"/>
    <property type="match status" value="1"/>
</dbReference>
<protein>
    <recommendedName>
        <fullName evidence="15">DNA polymerase IV</fullName>
        <shortName evidence="15">Pol IV</shortName>
        <ecNumber evidence="15">2.7.7.7</ecNumber>
    </recommendedName>
</protein>
<dbReference type="AlphaFoldDB" id="A0A1X0XZJ1"/>
<dbReference type="OrthoDB" id="9808813at2"/>
<dbReference type="InterPro" id="IPR001126">
    <property type="entry name" value="UmuC"/>
</dbReference>
<dbReference type="InterPro" id="IPR043128">
    <property type="entry name" value="Rev_trsase/Diguanyl_cyclase"/>
</dbReference>
<dbReference type="Pfam" id="PF11799">
    <property type="entry name" value="IMS_C"/>
    <property type="match status" value="1"/>
</dbReference>
<dbReference type="InterPro" id="IPR022880">
    <property type="entry name" value="DNApol_IV"/>
</dbReference>
<keyword evidence="18" id="KW-1185">Reference proteome</keyword>
<dbReference type="NCBIfam" id="NF002677">
    <property type="entry name" value="PRK02406.1"/>
    <property type="match status" value="1"/>
</dbReference>
<evidence type="ECO:0000256" key="9">
    <source>
        <dbReference type="ARBA" id="ARBA00022763"/>
    </source>
</evidence>
<evidence type="ECO:0000256" key="8">
    <source>
        <dbReference type="ARBA" id="ARBA00022723"/>
    </source>
</evidence>
<dbReference type="GO" id="GO:0009432">
    <property type="term" value="P:SOS response"/>
    <property type="evidence" value="ECO:0007669"/>
    <property type="project" value="TreeGrafter"/>
</dbReference>
<feature type="site" description="Substrate discrimination" evidence="15">
    <location>
        <position position="19"/>
    </location>
</feature>
<dbReference type="NCBIfam" id="NF002751">
    <property type="entry name" value="PRK02794.1"/>
    <property type="match status" value="1"/>
</dbReference>
<dbReference type="EMBL" id="NAAD01000016">
    <property type="protein sequence ID" value="ORJ58269.1"/>
    <property type="molecule type" value="Genomic_DNA"/>
</dbReference>
<dbReference type="InterPro" id="IPR043502">
    <property type="entry name" value="DNA/RNA_pol_sf"/>
</dbReference>
<evidence type="ECO:0000256" key="4">
    <source>
        <dbReference type="ARBA" id="ARBA00022490"/>
    </source>
</evidence>
<dbReference type="GO" id="GO:0006281">
    <property type="term" value="P:DNA repair"/>
    <property type="evidence" value="ECO:0007669"/>
    <property type="project" value="UniProtKB-UniRule"/>
</dbReference>
<evidence type="ECO:0000256" key="13">
    <source>
        <dbReference type="ARBA" id="ARBA00023204"/>
    </source>
</evidence>
<dbReference type="SUPFAM" id="SSF56672">
    <property type="entry name" value="DNA/RNA polymerases"/>
    <property type="match status" value="1"/>
</dbReference>
<dbReference type="FunFam" id="3.30.1490.100:FF:000004">
    <property type="entry name" value="DNA polymerase IV"/>
    <property type="match status" value="1"/>
</dbReference>
<evidence type="ECO:0000256" key="5">
    <source>
        <dbReference type="ARBA" id="ARBA00022679"/>
    </source>
</evidence>
<dbReference type="GO" id="GO:0042276">
    <property type="term" value="P:error-prone translesion synthesis"/>
    <property type="evidence" value="ECO:0007669"/>
    <property type="project" value="TreeGrafter"/>
</dbReference>
<dbReference type="GO" id="GO:0000287">
    <property type="term" value="F:magnesium ion binding"/>
    <property type="evidence" value="ECO:0007669"/>
    <property type="project" value="UniProtKB-UniRule"/>
</dbReference>
<dbReference type="EC" id="2.7.7.7" evidence="15"/>
<dbReference type="PANTHER" id="PTHR11076:SF33">
    <property type="entry name" value="DNA POLYMERASE KAPPA"/>
    <property type="match status" value="1"/>
</dbReference>
<dbReference type="GO" id="GO:0003887">
    <property type="term" value="F:DNA-directed DNA polymerase activity"/>
    <property type="evidence" value="ECO:0007669"/>
    <property type="project" value="UniProtKB-UniRule"/>
</dbReference>
<dbReference type="InterPro" id="IPR050116">
    <property type="entry name" value="DNA_polymerase-Y"/>
</dbReference>
<evidence type="ECO:0000256" key="12">
    <source>
        <dbReference type="ARBA" id="ARBA00023125"/>
    </source>
</evidence>
<dbReference type="STRING" id="1969733.B5V00_12475"/>
<dbReference type="Gene3D" id="1.10.150.20">
    <property type="entry name" value="5' to 3' exonuclease, C-terminal subdomain"/>
    <property type="match status" value="1"/>
</dbReference>
<dbReference type="SUPFAM" id="SSF100879">
    <property type="entry name" value="Lesion bypass DNA polymerase (Y-family), little finger domain"/>
    <property type="match status" value="1"/>
</dbReference>
<keyword evidence="3 15" id="KW-0515">Mutator protein</keyword>
<comment type="cofactor">
    <cofactor evidence="15">
        <name>Mg(2+)</name>
        <dbReference type="ChEBI" id="CHEBI:18420"/>
    </cofactor>
    <text evidence="15">Binds 2 magnesium ions per subunit.</text>
</comment>
<keyword evidence="6 15" id="KW-0548">Nucleotidyltransferase</keyword>
<dbReference type="InterPro" id="IPR053848">
    <property type="entry name" value="IMS_HHH_1"/>
</dbReference>
<dbReference type="PANTHER" id="PTHR11076">
    <property type="entry name" value="DNA REPAIR POLYMERASE UMUC / TRANSFERASE FAMILY MEMBER"/>
    <property type="match status" value="1"/>
</dbReference>
<comment type="subcellular location">
    <subcellularLocation>
        <location evidence="1 15">Cytoplasm</location>
    </subcellularLocation>
</comment>
<keyword evidence="11 15" id="KW-0239">DNA-directed DNA polymerase</keyword>
<dbReference type="HAMAP" id="MF_01113">
    <property type="entry name" value="DNApol_IV"/>
    <property type="match status" value="1"/>
</dbReference>
<proteinExistence type="inferred from homology"/>
<keyword evidence="12 15" id="KW-0238">DNA-binding</keyword>
<evidence type="ECO:0000259" key="16">
    <source>
        <dbReference type="PROSITE" id="PS50173"/>
    </source>
</evidence>
<dbReference type="Gene3D" id="3.40.1170.60">
    <property type="match status" value="1"/>
</dbReference>
<reference evidence="17 18" key="1">
    <citation type="submission" date="2017-03" db="EMBL/GenBank/DDBJ databases">
        <title>Genome sequence of Geothermobacter sp. EPR-M, Deep-Sea Iron Reducer.</title>
        <authorList>
            <person name="Tully B."/>
            <person name="Savalia P."/>
            <person name="Abuyen K."/>
            <person name="Baughan C."/>
            <person name="Romero E."/>
            <person name="Ronkowski C."/>
            <person name="Torres B."/>
            <person name="Tremblay J."/>
            <person name="Trujillo A."/>
            <person name="Tyler M."/>
            <person name="Perez-Rodriguez I."/>
            <person name="Amend J."/>
        </authorList>
    </citation>
    <scope>NUCLEOTIDE SEQUENCE [LARGE SCALE GENOMIC DNA]</scope>
    <source>
        <strain evidence="17 18">EPR-M</strain>
    </source>
</reference>
<dbReference type="GO" id="GO:0003684">
    <property type="term" value="F:damaged DNA binding"/>
    <property type="evidence" value="ECO:0007669"/>
    <property type="project" value="InterPro"/>
</dbReference>
<dbReference type="Pfam" id="PF00817">
    <property type="entry name" value="IMS"/>
    <property type="match status" value="1"/>
</dbReference>
<comment type="caution">
    <text evidence="17">The sequence shown here is derived from an EMBL/GenBank/DDBJ whole genome shotgun (WGS) entry which is preliminary data.</text>
</comment>
<dbReference type="Pfam" id="PF21999">
    <property type="entry name" value="IMS_HHH_1"/>
    <property type="match status" value="1"/>
</dbReference>
<feature type="active site" evidence="15">
    <location>
        <position position="109"/>
    </location>
</feature>
<keyword evidence="13 15" id="KW-0234">DNA repair</keyword>
<evidence type="ECO:0000256" key="15">
    <source>
        <dbReference type="HAMAP-Rule" id="MF_01113"/>
    </source>
</evidence>
<evidence type="ECO:0000256" key="14">
    <source>
        <dbReference type="ARBA" id="ARBA00049244"/>
    </source>
</evidence>
<keyword evidence="5 15" id="KW-0808">Transferase</keyword>
<organism evidence="17 18">
    <name type="scientific">Geothermobacter hydrogeniphilus</name>
    <dbReference type="NCBI Taxonomy" id="1969733"/>
    <lineage>
        <taxon>Bacteria</taxon>
        <taxon>Pseudomonadati</taxon>
        <taxon>Thermodesulfobacteriota</taxon>
        <taxon>Desulfuromonadia</taxon>
        <taxon>Desulfuromonadales</taxon>
        <taxon>Geothermobacteraceae</taxon>
        <taxon>Geothermobacter</taxon>
    </lineage>
</organism>
<dbReference type="Proteomes" id="UP000193136">
    <property type="component" value="Unassembled WGS sequence"/>
</dbReference>
<evidence type="ECO:0000256" key="1">
    <source>
        <dbReference type="ARBA" id="ARBA00004496"/>
    </source>
</evidence>
<comment type="subunit">
    <text evidence="15">Monomer.</text>
</comment>
<comment type="catalytic activity">
    <reaction evidence="14 15">
        <text>DNA(n) + a 2'-deoxyribonucleoside 5'-triphosphate = DNA(n+1) + diphosphate</text>
        <dbReference type="Rhea" id="RHEA:22508"/>
        <dbReference type="Rhea" id="RHEA-COMP:17339"/>
        <dbReference type="Rhea" id="RHEA-COMP:17340"/>
        <dbReference type="ChEBI" id="CHEBI:33019"/>
        <dbReference type="ChEBI" id="CHEBI:61560"/>
        <dbReference type="ChEBI" id="CHEBI:173112"/>
        <dbReference type="EC" id="2.7.7.7"/>
    </reaction>
</comment>
<evidence type="ECO:0000256" key="7">
    <source>
        <dbReference type="ARBA" id="ARBA00022705"/>
    </source>
</evidence>
<comment type="function">
    <text evidence="15">Poorly processive, error-prone DNA polymerase involved in untargeted mutagenesis. Copies undamaged DNA at stalled replication forks, which arise in vivo from mismatched or misaligned primer ends. These misaligned primers can be extended by PolIV. Exhibits no 3'-5' exonuclease (proofreading) activity. May be involved in translesional synthesis, in conjunction with the beta clamp from PolIII.</text>
</comment>
<dbReference type="PROSITE" id="PS50173">
    <property type="entry name" value="UMUC"/>
    <property type="match status" value="1"/>
</dbReference>
<keyword evidence="10 15" id="KW-0460">Magnesium</keyword>
<evidence type="ECO:0000313" key="18">
    <source>
        <dbReference type="Proteomes" id="UP000193136"/>
    </source>
</evidence>
<evidence type="ECO:0000256" key="6">
    <source>
        <dbReference type="ARBA" id="ARBA00022695"/>
    </source>
</evidence>
<evidence type="ECO:0000313" key="17">
    <source>
        <dbReference type="EMBL" id="ORJ58269.1"/>
    </source>
</evidence>
<keyword evidence="4 15" id="KW-0963">Cytoplasm</keyword>
<evidence type="ECO:0000256" key="3">
    <source>
        <dbReference type="ARBA" id="ARBA00022457"/>
    </source>
</evidence>
<dbReference type="GO" id="GO:0005829">
    <property type="term" value="C:cytosol"/>
    <property type="evidence" value="ECO:0007669"/>
    <property type="project" value="TreeGrafter"/>
</dbReference>
<keyword evidence="7 15" id="KW-0235">DNA replication</keyword>
<evidence type="ECO:0000256" key="10">
    <source>
        <dbReference type="ARBA" id="ARBA00022842"/>
    </source>
</evidence>
<accession>A0A1X0XZJ1</accession>
<comment type="similarity">
    <text evidence="2 15">Belongs to the DNA polymerase type-Y family.</text>
</comment>
<sequence>MTGTVTDKTIIHCDMDAFFASVEQLDRPDLAGRPVLVGGSRERGVVSACSYQARPFGVRSGMAMSKALARCPGAMVLPVRMERYQQVSRQVFAIFSDYSDLIEPLSIDEAFLDVSGCLRLLGPGVKIAEAIRHRVRRDLGLPISAGVAPNKFLAKLASEEAKPDGLLEILPEQVDDFLLPLDIGKLWGVGRVMADKLRALGIDRVSDLRGWRREDLSRRFGREGARLYELARGIDPRPVVPGREIKSIGAEETFSRDLTDPEEIRRQLLSQAEKVARRVRKQGLAAMGLMLKIKYADFSTRSRSHRFRNPAREAEEIWRATLELLKDTEAGLRPVRLTGIYLTDLVNPGRGQQELFCDPMAERRQKLIRAIDELQDRFGSKATRRATLLKQKGSVQGVQKGEDGGE</sequence>
<feature type="binding site" evidence="15">
    <location>
        <position position="108"/>
    </location>
    <ligand>
        <name>Mg(2+)</name>
        <dbReference type="ChEBI" id="CHEBI:18420"/>
    </ligand>
</feature>
<feature type="domain" description="UmuC" evidence="16">
    <location>
        <begin position="10"/>
        <end position="190"/>
    </location>
</feature>
<name>A0A1X0XZJ1_9BACT</name>
<dbReference type="GO" id="GO:0006261">
    <property type="term" value="P:DNA-templated DNA replication"/>
    <property type="evidence" value="ECO:0007669"/>
    <property type="project" value="UniProtKB-UniRule"/>
</dbReference>
<dbReference type="InterPro" id="IPR036775">
    <property type="entry name" value="DNA_pol_Y-fam_lit_finger_sf"/>
</dbReference>